<accession>A0A550BRV8</accession>
<organism evidence="1 2">
    <name type="scientific">Schizophyllum amplum</name>
    <dbReference type="NCBI Taxonomy" id="97359"/>
    <lineage>
        <taxon>Eukaryota</taxon>
        <taxon>Fungi</taxon>
        <taxon>Dikarya</taxon>
        <taxon>Basidiomycota</taxon>
        <taxon>Agaricomycotina</taxon>
        <taxon>Agaricomycetes</taxon>
        <taxon>Agaricomycetidae</taxon>
        <taxon>Agaricales</taxon>
        <taxon>Schizophyllaceae</taxon>
        <taxon>Schizophyllum</taxon>
    </lineage>
</organism>
<evidence type="ECO:0000313" key="2">
    <source>
        <dbReference type="Proteomes" id="UP000320762"/>
    </source>
</evidence>
<evidence type="ECO:0000313" key="1">
    <source>
        <dbReference type="EMBL" id="TRM55259.1"/>
    </source>
</evidence>
<comment type="caution">
    <text evidence="1">The sequence shown here is derived from an EMBL/GenBank/DDBJ whole genome shotgun (WGS) entry which is preliminary data.</text>
</comment>
<sequence>MPQPASDVQPSLYFSSFYEDDATEGDDLLSKAGRKKLPVWHDIGMKVVQQRQKGTKQVARIGGCYFCLPDMFAKRSPAPQLTICEDDLFTHVIQPSAELWKWNKPIDWQEVVSRVFALREHLTAIAKDEDMDETLLNIDCDSIENLPRMSPRSRSPPYCQLCS</sequence>
<dbReference type="EMBL" id="VDMD01000207">
    <property type="protein sequence ID" value="TRM55259.1"/>
    <property type="molecule type" value="Genomic_DNA"/>
</dbReference>
<keyword evidence="2" id="KW-1185">Reference proteome</keyword>
<protein>
    <submittedName>
        <fullName evidence="1">Uncharacterized protein</fullName>
    </submittedName>
</protein>
<gene>
    <name evidence="1" type="ORF">BD626DRAFT_578732</name>
</gene>
<proteinExistence type="predicted"/>
<reference evidence="1 2" key="1">
    <citation type="journal article" date="2019" name="New Phytol.">
        <title>Comparative genomics reveals unique wood-decay strategies and fruiting body development in the Schizophyllaceae.</title>
        <authorList>
            <person name="Almasi E."/>
            <person name="Sahu N."/>
            <person name="Krizsan K."/>
            <person name="Balint B."/>
            <person name="Kovacs G.M."/>
            <person name="Kiss B."/>
            <person name="Cseklye J."/>
            <person name="Drula E."/>
            <person name="Henrissat B."/>
            <person name="Nagy I."/>
            <person name="Chovatia M."/>
            <person name="Adam C."/>
            <person name="LaButti K."/>
            <person name="Lipzen A."/>
            <person name="Riley R."/>
            <person name="Grigoriev I.V."/>
            <person name="Nagy L.G."/>
        </authorList>
    </citation>
    <scope>NUCLEOTIDE SEQUENCE [LARGE SCALE GENOMIC DNA]</scope>
    <source>
        <strain evidence="1 2">NL-1724</strain>
    </source>
</reference>
<dbReference type="Proteomes" id="UP000320762">
    <property type="component" value="Unassembled WGS sequence"/>
</dbReference>
<dbReference type="AlphaFoldDB" id="A0A550BRV8"/>
<name>A0A550BRV8_9AGAR</name>